<feature type="region of interest" description="Disordered" evidence="1">
    <location>
        <begin position="146"/>
        <end position="167"/>
    </location>
</feature>
<proteinExistence type="predicted"/>
<dbReference type="AlphaFoldDB" id="A0A136J829"/>
<name>A0A136J829_9PEZI</name>
<keyword evidence="3" id="KW-1185">Reference proteome</keyword>
<organism evidence="2 3">
    <name type="scientific">Microdochium bolleyi</name>
    <dbReference type="NCBI Taxonomy" id="196109"/>
    <lineage>
        <taxon>Eukaryota</taxon>
        <taxon>Fungi</taxon>
        <taxon>Dikarya</taxon>
        <taxon>Ascomycota</taxon>
        <taxon>Pezizomycotina</taxon>
        <taxon>Sordariomycetes</taxon>
        <taxon>Xylariomycetidae</taxon>
        <taxon>Xylariales</taxon>
        <taxon>Microdochiaceae</taxon>
        <taxon>Microdochium</taxon>
    </lineage>
</organism>
<dbReference type="EMBL" id="KQ964248">
    <property type="protein sequence ID" value="KXJ93304.1"/>
    <property type="molecule type" value="Genomic_DNA"/>
</dbReference>
<dbReference type="Proteomes" id="UP000070501">
    <property type="component" value="Unassembled WGS sequence"/>
</dbReference>
<dbReference type="InParanoid" id="A0A136J829"/>
<protein>
    <submittedName>
        <fullName evidence="2">Uncharacterized protein</fullName>
    </submittedName>
</protein>
<evidence type="ECO:0000256" key="1">
    <source>
        <dbReference type="SAM" id="MobiDB-lite"/>
    </source>
</evidence>
<evidence type="ECO:0000313" key="2">
    <source>
        <dbReference type="EMBL" id="KXJ93304.1"/>
    </source>
</evidence>
<accession>A0A136J829</accession>
<sequence>MTTAGALHPGVSALSLAGCLSGWEWAEGSSGRAGVGLESDALTGNGAVDHSGLKIPAGAVLEQEIPKTMAADSPSVSEAEGVPQLIGRDLNMMHDDTTCPEDPGWNTGVLSSSGLQRRGMNARCLSGVGADRSVAEVMTGVKGQAYATTPRRPPRRPTQLQILSFTQ</sequence>
<gene>
    <name evidence="2" type="ORF">Micbo1qcDRAFT_174379</name>
</gene>
<evidence type="ECO:0000313" key="3">
    <source>
        <dbReference type="Proteomes" id="UP000070501"/>
    </source>
</evidence>
<reference evidence="3" key="1">
    <citation type="submission" date="2016-02" db="EMBL/GenBank/DDBJ databases">
        <title>Draft genome sequence of Microdochium bolleyi, a fungal endophyte of beachgrass.</title>
        <authorList>
            <consortium name="DOE Joint Genome Institute"/>
            <person name="David A.S."/>
            <person name="May G."/>
            <person name="Haridas S."/>
            <person name="Lim J."/>
            <person name="Wang M."/>
            <person name="Labutti K."/>
            <person name="Lipzen A."/>
            <person name="Barry K."/>
            <person name="Grigoriev I.V."/>
        </authorList>
    </citation>
    <scope>NUCLEOTIDE SEQUENCE [LARGE SCALE GENOMIC DNA]</scope>
    <source>
        <strain evidence="3">J235TASD1</strain>
    </source>
</reference>